<accession>A0A4V6JHU4</accession>
<dbReference type="PROSITE" id="PS51385">
    <property type="entry name" value="YJEF_N"/>
    <property type="match status" value="1"/>
</dbReference>
<dbReference type="AlphaFoldDB" id="A0A4V6JHU4"/>
<dbReference type="EMBL" id="LR590464">
    <property type="protein sequence ID" value="VTP62863.1"/>
    <property type="molecule type" value="Genomic_DNA"/>
</dbReference>
<dbReference type="InterPro" id="IPR004443">
    <property type="entry name" value="YjeF_N_dom"/>
</dbReference>
<dbReference type="Pfam" id="PF03853">
    <property type="entry name" value="YjeF_N"/>
    <property type="match status" value="1"/>
</dbReference>
<dbReference type="InterPro" id="IPR036652">
    <property type="entry name" value="YjeF_N_dom_sf"/>
</dbReference>
<proteinExistence type="predicted"/>
<evidence type="ECO:0000313" key="3">
    <source>
        <dbReference type="Proteomes" id="UP000310719"/>
    </source>
</evidence>
<dbReference type="SUPFAM" id="SSF64153">
    <property type="entry name" value="YjeF N-terminal domain-like"/>
    <property type="match status" value="1"/>
</dbReference>
<evidence type="ECO:0000313" key="2">
    <source>
        <dbReference type="EMBL" id="VTP62863.1"/>
    </source>
</evidence>
<gene>
    <name evidence="2" type="primary">nnr_1</name>
    <name evidence="2" type="ORF">NCTC13032_00569</name>
</gene>
<organism evidence="2 3">
    <name type="scientific">Leclercia adecarboxylata</name>
    <dbReference type="NCBI Taxonomy" id="83655"/>
    <lineage>
        <taxon>Bacteria</taxon>
        <taxon>Pseudomonadati</taxon>
        <taxon>Pseudomonadota</taxon>
        <taxon>Gammaproteobacteria</taxon>
        <taxon>Enterobacterales</taxon>
        <taxon>Enterobacteriaceae</taxon>
        <taxon>Leclercia</taxon>
    </lineage>
</organism>
<feature type="domain" description="YjeF N-terminal" evidence="1">
    <location>
        <begin position="1"/>
        <end position="157"/>
    </location>
</feature>
<name>A0A4V6JHU4_9ENTR</name>
<sequence length="157" mass="16451">MPLARRAYPQARHWLILCGHGNNGGDGYVVARLALAAGITVTLLAQESDKPLPEEAAKARETWLEAAGVIHATDTAWPEEVDLIVDGLLGTGLRSAPRNEIARLIAHANHHPASIVALDVPSGLNAQTGTTPGDVIHANHTVTFVALKPGLLTGESA</sequence>
<reference evidence="2 3" key="1">
    <citation type="submission" date="2019-05" db="EMBL/GenBank/DDBJ databases">
        <authorList>
            <consortium name="Pathogen Informatics"/>
        </authorList>
    </citation>
    <scope>NUCLEOTIDE SEQUENCE [LARGE SCALE GENOMIC DNA]</scope>
    <source>
        <strain evidence="2 3">NCTC13032</strain>
    </source>
</reference>
<protein>
    <submittedName>
        <fullName evidence="2">Nicotinamide nucleotide repair protein</fullName>
    </submittedName>
</protein>
<dbReference type="STRING" id="83655.APT61_20365"/>
<evidence type="ECO:0000259" key="1">
    <source>
        <dbReference type="PROSITE" id="PS51385"/>
    </source>
</evidence>
<dbReference type="Gene3D" id="3.40.50.10260">
    <property type="entry name" value="YjeF N-terminal domain"/>
    <property type="match status" value="1"/>
</dbReference>
<dbReference type="NCBIfam" id="TIGR00197">
    <property type="entry name" value="yjeF_nterm"/>
    <property type="match status" value="1"/>
</dbReference>
<dbReference type="Proteomes" id="UP000310719">
    <property type="component" value="Chromosome"/>
</dbReference>